<dbReference type="AlphaFoldDB" id="G8PF19"/>
<proteinExistence type="predicted"/>
<dbReference type="KEGG" id="pce:PECL_1474"/>
<reference evidence="2 3" key="1">
    <citation type="journal article" date="2012" name="J. Bacteriol.">
        <title>Complete Genome Sequence of the Beer Spoilage Organism Pediococcus claussenii ATCC BAA-344T.</title>
        <authorList>
            <person name="Pittet V."/>
            <person name="Abegunde T."/>
            <person name="Marfleet T."/>
            <person name="Haakensen M."/>
            <person name="Morrow K."/>
            <person name="Jayaprakash T."/>
            <person name="Schroeder K."/>
            <person name="Trost B."/>
            <person name="Byrns S."/>
            <person name="Bergsveinson J."/>
            <person name="Kusalik A."/>
            <person name="Ziola B."/>
        </authorList>
    </citation>
    <scope>NUCLEOTIDE SEQUENCE [LARGE SCALE GENOMIC DNA]</scope>
    <source>
        <strain evidence="2 3">ATCC BAA-344</strain>
    </source>
</reference>
<evidence type="ECO:0000259" key="1">
    <source>
        <dbReference type="PROSITE" id="PS51186"/>
    </source>
</evidence>
<protein>
    <submittedName>
        <fullName evidence="2">Acetyltransferase family protein</fullName>
    </submittedName>
</protein>
<dbReference type="Gene3D" id="3.40.630.30">
    <property type="match status" value="1"/>
</dbReference>
<dbReference type="SUPFAM" id="SSF55729">
    <property type="entry name" value="Acyl-CoA N-acyltransferases (Nat)"/>
    <property type="match status" value="1"/>
</dbReference>
<feature type="domain" description="N-acetyltransferase" evidence="1">
    <location>
        <begin position="1"/>
        <end position="143"/>
    </location>
</feature>
<dbReference type="Pfam" id="PF13673">
    <property type="entry name" value="Acetyltransf_10"/>
    <property type="match status" value="1"/>
</dbReference>
<dbReference type="STRING" id="701521.PECL_1474"/>
<sequence>MDIKKVKGAQGPIYLDAVEVRKQVFTVEQGIDPRLEFDENEDLFSYYVGYEDGKPAVTARTRTQADDELLVQRVATLEEYRQHGLAKKLFEVIEADAKEAGYSRMVLHAQEDAQPFYFAMDYDRFGEAEMEAGIKHYWMMKVL</sequence>
<dbReference type="RefSeq" id="WP_014215892.1">
    <property type="nucleotide sequence ID" value="NC_016605.1"/>
</dbReference>
<dbReference type="EMBL" id="CP003137">
    <property type="protein sequence ID" value="AEV95698.1"/>
    <property type="molecule type" value="Genomic_DNA"/>
</dbReference>
<dbReference type="InterPro" id="IPR000182">
    <property type="entry name" value="GNAT_dom"/>
</dbReference>
<dbReference type="InterPro" id="IPR016181">
    <property type="entry name" value="Acyl_CoA_acyltransferase"/>
</dbReference>
<gene>
    <name evidence="2" type="ordered locus">PECL_1474</name>
</gene>
<evidence type="ECO:0000313" key="2">
    <source>
        <dbReference type="EMBL" id="AEV95698.1"/>
    </source>
</evidence>
<keyword evidence="3" id="KW-1185">Reference proteome</keyword>
<accession>G8PF19</accession>
<dbReference type="Proteomes" id="UP000005444">
    <property type="component" value="Chromosome"/>
</dbReference>
<name>G8PF19_PEDCP</name>
<dbReference type="GO" id="GO:0016747">
    <property type="term" value="F:acyltransferase activity, transferring groups other than amino-acyl groups"/>
    <property type="evidence" value="ECO:0007669"/>
    <property type="project" value="InterPro"/>
</dbReference>
<dbReference type="HOGENOM" id="CLU_056607_6_1_9"/>
<dbReference type="PROSITE" id="PS51186">
    <property type="entry name" value="GNAT"/>
    <property type="match status" value="1"/>
</dbReference>
<dbReference type="CDD" id="cd04301">
    <property type="entry name" value="NAT_SF"/>
    <property type="match status" value="1"/>
</dbReference>
<dbReference type="PATRIC" id="fig|701521.8.peg.1378"/>
<organism evidence="2 3">
    <name type="scientific">Pediococcus claussenii (strain ATCC BAA-344 / DSM 14800 / JCM 18046 / KCTC 3811 / LMG 21948 / P06)</name>
    <dbReference type="NCBI Taxonomy" id="701521"/>
    <lineage>
        <taxon>Bacteria</taxon>
        <taxon>Bacillati</taxon>
        <taxon>Bacillota</taxon>
        <taxon>Bacilli</taxon>
        <taxon>Lactobacillales</taxon>
        <taxon>Lactobacillaceae</taxon>
        <taxon>Pediococcus</taxon>
    </lineage>
</organism>
<evidence type="ECO:0000313" key="3">
    <source>
        <dbReference type="Proteomes" id="UP000005444"/>
    </source>
</evidence>
<dbReference type="eggNOG" id="COG2153">
    <property type="taxonomic scope" value="Bacteria"/>
</dbReference>